<dbReference type="PANTHER" id="PTHR11319">
    <property type="entry name" value="G PROTEIN-COUPLED RECEPTOR-RELATED"/>
    <property type="match status" value="1"/>
</dbReference>
<sequence>NNGSIQVYFRSEGTEVELSIDYSLIENGEEGIDSNDNGDVSWGTGNLDEDPYFCNSSVGNYYIRENSPCVDGGSDGSLMGCFEAGCGPVNVGPVWYVDLNGDNDNDGSLDAPFETIARAMAAAENGDTIRLHPGVYTETIDFDDKEIVLESRAFETDNFDLISDTYFGPGPMGGTTLILNGSSNDHGIIRGISFRGGSDPYGGGIVITNCSPTLMDVVVEDNTAEIGGGIYLSESDAVLMNMIIQNNGANLGGGIYITDGAPLLENVVVRDNIAYWGGGFYFENAEPSIRYSLIRENEAFIEGAGLYQNGGIGTIKWTAFEKNNGYDYGGGIVANQATIDLDQTTFTGNISGIGSAMTFHSSAITLTNSILWDNIGSLFYSPEESGITYLEINYSDIQDGEENFSEYPTILFTTEGGMINTNPEFCDPENNYFNLRNSSVCQTASDTGGVIGAYDYSCDVMLARDDSYGVETFNLSQNYPNPFNPITQIRYTLTEYGNYSLRIYDINGLLIKTLRSGPGQPGKYIVLWDSTNERCEKVSSGVYFYQLSTKSSFTSKKMILMK</sequence>
<dbReference type="InterPro" id="IPR012334">
    <property type="entry name" value="Pectin_lyas_fold"/>
</dbReference>
<dbReference type="InterPro" id="IPR011459">
    <property type="entry name" value="DUF1565"/>
</dbReference>
<evidence type="ECO:0000259" key="2">
    <source>
        <dbReference type="Pfam" id="PF18962"/>
    </source>
</evidence>
<dbReference type="Gene3D" id="2.160.20.10">
    <property type="entry name" value="Single-stranded right-handed beta-helix, Pectin lyase-like"/>
    <property type="match status" value="1"/>
</dbReference>
<organism evidence="3">
    <name type="scientific">marine metagenome</name>
    <dbReference type="NCBI Taxonomy" id="408172"/>
    <lineage>
        <taxon>unclassified sequences</taxon>
        <taxon>metagenomes</taxon>
        <taxon>ecological metagenomes</taxon>
    </lineage>
</organism>
<dbReference type="SUPFAM" id="SSF51126">
    <property type="entry name" value="Pectin lyase-like"/>
    <property type="match status" value="1"/>
</dbReference>
<evidence type="ECO:0000259" key="1">
    <source>
        <dbReference type="Pfam" id="PF07602"/>
    </source>
</evidence>
<accession>A0A382AG10</accession>
<proteinExistence type="predicted"/>
<dbReference type="Gene3D" id="2.60.40.4070">
    <property type="match status" value="1"/>
</dbReference>
<dbReference type="Pfam" id="PF07602">
    <property type="entry name" value="DUF1565"/>
    <property type="match status" value="1"/>
</dbReference>
<name>A0A382AG10_9ZZZZ</name>
<gene>
    <name evidence="3" type="ORF">METZ01_LOCUS153369</name>
</gene>
<dbReference type="PANTHER" id="PTHR11319:SF35">
    <property type="entry name" value="OUTER MEMBRANE PROTEIN PMPC-RELATED"/>
    <property type="match status" value="1"/>
</dbReference>
<dbReference type="InterPro" id="IPR026444">
    <property type="entry name" value="Secre_tail"/>
</dbReference>
<evidence type="ECO:0000313" key="3">
    <source>
        <dbReference type="EMBL" id="SVB00515.1"/>
    </source>
</evidence>
<evidence type="ECO:0008006" key="4">
    <source>
        <dbReference type="Google" id="ProtNLM"/>
    </source>
</evidence>
<dbReference type="AlphaFoldDB" id="A0A382AG10"/>
<feature type="domain" description="DUF1565" evidence="1">
    <location>
        <begin position="100"/>
        <end position="139"/>
    </location>
</feature>
<reference evidence="3" key="1">
    <citation type="submission" date="2018-05" db="EMBL/GenBank/DDBJ databases">
        <authorList>
            <person name="Lanie J.A."/>
            <person name="Ng W.-L."/>
            <person name="Kazmierczak K.M."/>
            <person name="Andrzejewski T.M."/>
            <person name="Davidsen T.M."/>
            <person name="Wayne K.J."/>
            <person name="Tettelin H."/>
            <person name="Glass J.I."/>
            <person name="Rusch D."/>
            <person name="Podicherti R."/>
            <person name="Tsui H.-C.T."/>
            <person name="Winkler M.E."/>
        </authorList>
    </citation>
    <scope>NUCLEOTIDE SEQUENCE</scope>
</reference>
<protein>
    <recommendedName>
        <fullName evidence="4">Secretion system C-terminal sorting domain-containing protein</fullName>
    </recommendedName>
</protein>
<feature type="non-terminal residue" evidence="3">
    <location>
        <position position="1"/>
    </location>
</feature>
<dbReference type="Pfam" id="PF18962">
    <property type="entry name" value="Por_Secre_tail"/>
    <property type="match status" value="1"/>
</dbReference>
<feature type="domain" description="Secretion system C-terminal sorting" evidence="2">
    <location>
        <begin position="479"/>
        <end position="559"/>
    </location>
</feature>
<dbReference type="NCBIfam" id="TIGR04183">
    <property type="entry name" value="Por_Secre_tail"/>
    <property type="match status" value="1"/>
</dbReference>
<dbReference type="EMBL" id="UINC01025263">
    <property type="protein sequence ID" value="SVB00515.1"/>
    <property type="molecule type" value="Genomic_DNA"/>
</dbReference>
<dbReference type="InterPro" id="IPR011050">
    <property type="entry name" value="Pectin_lyase_fold/virulence"/>
</dbReference>